<evidence type="ECO:0008006" key="4">
    <source>
        <dbReference type="Google" id="ProtNLM"/>
    </source>
</evidence>
<accession>A0A401GPA5</accession>
<dbReference type="Proteomes" id="UP000287166">
    <property type="component" value="Unassembled WGS sequence"/>
</dbReference>
<feature type="transmembrane region" description="Helical" evidence="1">
    <location>
        <begin position="24"/>
        <end position="46"/>
    </location>
</feature>
<evidence type="ECO:0000313" key="3">
    <source>
        <dbReference type="Proteomes" id="UP000287166"/>
    </source>
</evidence>
<dbReference type="RefSeq" id="XP_027614961.1">
    <property type="nucleotide sequence ID" value="XM_027759160.1"/>
</dbReference>
<dbReference type="GeneID" id="38780965"/>
<dbReference type="EMBL" id="BFAD01000006">
    <property type="protein sequence ID" value="GBE84048.1"/>
    <property type="molecule type" value="Genomic_DNA"/>
</dbReference>
<comment type="caution">
    <text evidence="2">The sequence shown here is derived from an EMBL/GenBank/DDBJ whole genome shotgun (WGS) entry which is preliminary data.</text>
</comment>
<reference evidence="2 3" key="1">
    <citation type="journal article" date="2018" name="Sci. Rep.">
        <title>Genome sequence of the cauliflower mushroom Sparassis crispa (Hanabiratake) and its association with beneficial usage.</title>
        <authorList>
            <person name="Kiyama R."/>
            <person name="Furutani Y."/>
            <person name="Kawaguchi K."/>
            <person name="Nakanishi T."/>
        </authorList>
    </citation>
    <scope>NUCLEOTIDE SEQUENCE [LARGE SCALE GENOMIC DNA]</scope>
</reference>
<gene>
    <name evidence="2" type="ORF">SCP_0600250</name>
</gene>
<proteinExistence type="predicted"/>
<keyword evidence="1" id="KW-0812">Transmembrane</keyword>
<evidence type="ECO:0000256" key="1">
    <source>
        <dbReference type="SAM" id="Phobius"/>
    </source>
</evidence>
<evidence type="ECO:0000313" key="2">
    <source>
        <dbReference type="EMBL" id="GBE84048.1"/>
    </source>
</evidence>
<dbReference type="InParanoid" id="A0A401GPA5"/>
<keyword evidence="1" id="KW-0472">Membrane</keyword>
<sequence length="85" mass="9543">MLNLMPCEHEQYRLPQSDPRAKRFVVIVGFLFLRTLILSIVFVLAISTEECVVDSLQVCAIHAAPAMVPAVVQVEPPERPHVVTY</sequence>
<keyword evidence="3" id="KW-1185">Reference proteome</keyword>
<keyword evidence="1" id="KW-1133">Transmembrane helix</keyword>
<protein>
    <recommendedName>
        <fullName evidence="4">Transmembrane protein</fullName>
    </recommendedName>
</protein>
<organism evidence="2 3">
    <name type="scientific">Sparassis crispa</name>
    <dbReference type="NCBI Taxonomy" id="139825"/>
    <lineage>
        <taxon>Eukaryota</taxon>
        <taxon>Fungi</taxon>
        <taxon>Dikarya</taxon>
        <taxon>Basidiomycota</taxon>
        <taxon>Agaricomycotina</taxon>
        <taxon>Agaricomycetes</taxon>
        <taxon>Polyporales</taxon>
        <taxon>Sparassidaceae</taxon>
        <taxon>Sparassis</taxon>
    </lineage>
</organism>
<name>A0A401GPA5_9APHY</name>
<dbReference type="AlphaFoldDB" id="A0A401GPA5"/>